<organism evidence="2 3">
    <name type="scientific">Actinospica acidithermotolerans</name>
    <dbReference type="NCBI Taxonomy" id="2828514"/>
    <lineage>
        <taxon>Bacteria</taxon>
        <taxon>Bacillati</taxon>
        <taxon>Actinomycetota</taxon>
        <taxon>Actinomycetes</taxon>
        <taxon>Catenulisporales</taxon>
        <taxon>Actinospicaceae</taxon>
        <taxon>Actinospica</taxon>
    </lineage>
</organism>
<evidence type="ECO:0000313" key="3">
    <source>
        <dbReference type="Proteomes" id="UP000676325"/>
    </source>
</evidence>
<feature type="transmembrane region" description="Helical" evidence="1">
    <location>
        <begin position="37"/>
        <end position="60"/>
    </location>
</feature>
<evidence type="ECO:0000256" key="1">
    <source>
        <dbReference type="SAM" id="Phobius"/>
    </source>
</evidence>
<evidence type="ECO:0000313" key="2">
    <source>
        <dbReference type="EMBL" id="MBR7825801.1"/>
    </source>
</evidence>
<name>A0A941E639_9ACTN</name>
<keyword evidence="1" id="KW-0472">Membrane</keyword>
<dbReference type="AlphaFoldDB" id="A0A941E639"/>
<keyword evidence="3" id="KW-1185">Reference proteome</keyword>
<gene>
    <name evidence="2" type="ORF">KDK95_05735</name>
</gene>
<protein>
    <recommendedName>
        <fullName evidence="4">Phosphatidic acid phosphatase type 2/haloperoxidase domain-containing protein</fullName>
    </recommendedName>
</protein>
<feature type="transmembrane region" description="Helical" evidence="1">
    <location>
        <begin position="7"/>
        <end position="31"/>
    </location>
</feature>
<evidence type="ECO:0008006" key="4">
    <source>
        <dbReference type="Google" id="ProtNLM"/>
    </source>
</evidence>
<comment type="caution">
    <text evidence="2">The sequence shown here is derived from an EMBL/GenBank/DDBJ whole genome shotgun (WGS) entry which is preliminary data.</text>
</comment>
<keyword evidence="1" id="KW-1133">Transmembrane helix</keyword>
<feature type="transmembrane region" description="Helical" evidence="1">
    <location>
        <begin position="169"/>
        <end position="188"/>
    </location>
</feature>
<sequence>MNKTLAVLARIGTELGAPWVLVILVAVPAGFLAHHPWWGAALALVASVLPQSLIVAHRGFGDRHARGVDRRFEYAVTILPVLAYCAAAAACRQGAMALLAAVMILTLLLTGLVTGIFRWKASVHAAVASGAVLIWWALGLGGRGVLLAFILPVWISWSRVRVRDHTVGQVWAGATCGVVAGIVFALCAG</sequence>
<dbReference type="EMBL" id="JAGSOH010000009">
    <property type="protein sequence ID" value="MBR7825801.1"/>
    <property type="molecule type" value="Genomic_DNA"/>
</dbReference>
<feature type="transmembrane region" description="Helical" evidence="1">
    <location>
        <begin position="131"/>
        <end position="157"/>
    </location>
</feature>
<dbReference type="Proteomes" id="UP000676325">
    <property type="component" value="Unassembled WGS sequence"/>
</dbReference>
<accession>A0A941E639</accession>
<dbReference type="RefSeq" id="WP_212516956.1">
    <property type="nucleotide sequence ID" value="NZ_JAGSOH010000009.1"/>
</dbReference>
<proteinExistence type="predicted"/>
<feature type="transmembrane region" description="Helical" evidence="1">
    <location>
        <begin position="96"/>
        <end position="119"/>
    </location>
</feature>
<keyword evidence="1" id="KW-0812">Transmembrane</keyword>
<reference evidence="2" key="1">
    <citation type="submission" date="2021-04" db="EMBL/GenBank/DDBJ databases">
        <title>Genome based classification of Actinospica acidithermotolerans sp. nov., an actinobacterium isolated from an Indonesian hot spring.</title>
        <authorList>
            <person name="Kusuma A.B."/>
            <person name="Putra K.E."/>
            <person name="Nafisah S."/>
            <person name="Loh J."/>
            <person name="Nouioui I."/>
            <person name="Goodfellow M."/>
        </authorList>
    </citation>
    <scope>NUCLEOTIDE SEQUENCE</scope>
    <source>
        <strain evidence="2">MGRD01-02</strain>
    </source>
</reference>